<evidence type="ECO:0000256" key="3">
    <source>
        <dbReference type="RuleBase" id="RU003345"/>
    </source>
</evidence>
<evidence type="ECO:0000313" key="6">
    <source>
        <dbReference type="EMBL" id="AHI19344.1"/>
    </source>
</evidence>
<name>A0ABN4CA70_9CORY</name>
<dbReference type="PANTHER" id="PTHR11699">
    <property type="entry name" value="ALDEHYDE DEHYDROGENASE-RELATED"/>
    <property type="match status" value="1"/>
</dbReference>
<dbReference type="EMBL" id="CP004350">
    <property type="protein sequence ID" value="AHI19344.1"/>
    <property type="molecule type" value="Genomic_DNA"/>
</dbReference>
<evidence type="ECO:0000259" key="5">
    <source>
        <dbReference type="Pfam" id="PF00171"/>
    </source>
</evidence>
<dbReference type="GeneID" id="82876945"/>
<keyword evidence="7" id="KW-1185">Reference proteome</keyword>
<sequence length="510" mass="53944">MSNTRVDVAAFITEQEFPPLQHFINGAFVESAGEEYSEVVNPANGQVIALVPRGSTADVDDAVNAAHDAFRQWGSVTPKEGSEAMLAIANVVEENADLLARLEAHNAGKPLEVAGDDVDGTVDIFRFSAGAARAFTEAGAGDYVEDHTSFILREPLGVIGAIVPWNYPLLMGAWKIAPILAAGNTLVLKPAEQTPLSVLKLAELIAGVLPRGVFNVVTGLGREVGEALSRHEKIAMVATTGSVGSGRAVASAASGTLKPVHLELGGKAPVVVFKDADLDAVAEGVCEAGFWNSGQECGAGTRILVDKDVEAELVEKLVAQIGTLTVGDPAEGEHIEQGPLVSEQHFERVKGFLERAQNEGAVAALGGSAADREGFFIQPTVLTNVLPGTEAAQEEIFSPVITVETFETEEEAIERANDTPYGLSASVWTTDAARSIDVPRKIDAGTVWVNSHLVLANEVQWADSRAPATAATYRSTRYRTTPARSTSKSTTVDSGEHYRPWEKGRALSTA</sequence>
<dbReference type="Gene3D" id="3.40.309.10">
    <property type="entry name" value="Aldehyde Dehydrogenase, Chain A, domain 2"/>
    <property type="match status" value="1"/>
</dbReference>
<reference evidence="7" key="1">
    <citation type="submission" date="2013-02" db="EMBL/GenBank/DDBJ databases">
        <title>The complete genome sequence of Corynebacterium casei LMG S-19264 (=DSM 44701).</title>
        <authorList>
            <person name="Ruckert C."/>
            <person name="Albersmeier A."/>
            <person name="Kalinowski J."/>
        </authorList>
    </citation>
    <scope>NUCLEOTIDE SEQUENCE [LARGE SCALE GENOMIC DNA]</scope>
    <source>
        <strain evidence="7">LMG S-19264</strain>
    </source>
</reference>
<organism evidence="6 7">
    <name type="scientific">Corynebacterium casei LMG S-19264</name>
    <dbReference type="NCBI Taxonomy" id="1285583"/>
    <lineage>
        <taxon>Bacteria</taxon>
        <taxon>Bacillati</taxon>
        <taxon>Actinomycetota</taxon>
        <taxon>Actinomycetes</taxon>
        <taxon>Mycobacteriales</taxon>
        <taxon>Corynebacteriaceae</taxon>
        <taxon>Corynebacterium</taxon>
    </lineage>
</organism>
<feature type="region of interest" description="Disordered" evidence="4">
    <location>
        <begin position="476"/>
        <end position="510"/>
    </location>
</feature>
<evidence type="ECO:0000256" key="2">
    <source>
        <dbReference type="PROSITE-ProRule" id="PRU10007"/>
    </source>
</evidence>
<dbReference type="InterPro" id="IPR015590">
    <property type="entry name" value="Aldehyde_DH_dom"/>
</dbReference>
<dbReference type="InterPro" id="IPR016162">
    <property type="entry name" value="Ald_DH_N"/>
</dbReference>
<feature type="active site" evidence="2">
    <location>
        <position position="263"/>
    </location>
</feature>
<feature type="domain" description="Aldehyde dehydrogenase" evidence="5">
    <location>
        <begin position="28"/>
        <end position="458"/>
    </location>
</feature>
<feature type="compositionally biased region" description="Basic and acidic residues" evidence="4">
    <location>
        <begin position="494"/>
        <end position="510"/>
    </location>
</feature>
<proteinExistence type="inferred from homology"/>
<dbReference type="PROSITE" id="PS00070">
    <property type="entry name" value="ALDEHYDE_DEHYDR_CYS"/>
    <property type="match status" value="1"/>
</dbReference>
<dbReference type="InterPro" id="IPR016160">
    <property type="entry name" value="Ald_DH_CS_CYS"/>
</dbReference>
<protein>
    <submittedName>
        <fullName evidence="6">Aldehyde dehydrogenase</fullName>
    </submittedName>
</protein>
<keyword evidence="1 3" id="KW-0560">Oxidoreductase</keyword>
<dbReference type="InterPro" id="IPR029510">
    <property type="entry name" value="Ald_DH_CS_GLU"/>
</dbReference>
<evidence type="ECO:0000256" key="4">
    <source>
        <dbReference type="SAM" id="MobiDB-lite"/>
    </source>
</evidence>
<dbReference type="Pfam" id="PF00171">
    <property type="entry name" value="Aldedh"/>
    <property type="match status" value="1"/>
</dbReference>
<dbReference type="RefSeq" id="WP_155894812.1">
    <property type="nucleotide sequence ID" value="NZ_CP004350.1"/>
</dbReference>
<accession>A0ABN4CA70</accession>
<dbReference type="InterPro" id="IPR016161">
    <property type="entry name" value="Ald_DH/histidinol_DH"/>
</dbReference>
<dbReference type="SUPFAM" id="SSF53720">
    <property type="entry name" value="ALDH-like"/>
    <property type="match status" value="1"/>
</dbReference>
<dbReference type="Gene3D" id="3.40.605.10">
    <property type="entry name" value="Aldehyde Dehydrogenase, Chain A, domain 1"/>
    <property type="match status" value="1"/>
</dbReference>
<dbReference type="InterPro" id="IPR016163">
    <property type="entry name" value="Ald_DH_C"/>
</dbReference>
<gene>
    <name evidence="6" type="ORF">CCASEI_03820</name>
</gene>
<comment type="similarity">
    <text evidence="3">Belongs to the aldehyde dehydrogenase family.</text>
</comment>
<feature type="compositionally biased region" description="Low complexity" evidence="4">
    <location>
        <begin position="476"/>
        <end position="487"/>
    </location>
</feature>
<dbReference type="PROSITE" id="PS00687">
    <property type="entry name" value="ALDEHYDE_DEHYDR_GLU"/>
    <property type="match status" value="1"/>
</dbReference>
<evidence type="ECO:0000256" key="1">
    <source>
        <dbReference type="ARBA" id="ARBA00023002"/>
    </source>
</evidence>
<evidence type="ECO:0000313" key="7">
    <source>
        <dbReference type="Proteomes" id="UP000019226"/>
    </source>
</evidence>
<dbReference type="Proteomes" id="UP000019226">
    <property type="component" value="Chromosome"/>
</dbReference>